<keyword evidence="2" id="KW-1185">Reference proteome</keyword>
<dbReference type="HOGENOM" id="CLU_1474476_0_0_9"/>
<sequence length="183" mass="20814">MPKRIICLLVITIVLTFAHSTALSRDRQSISLVYYPVNQGSNEVQQAFVAMVKDFVIYSSLLEDVDSSSGYLISLHAKDKDEAINFLSFGFEPQLACDIVEAYTQWIPGIDKLVIVPCDGIPVLTQADYNECSFYQPNYNSIIFRRSYSGCYSEQDSYIFTVHLSYVDESWKIEKLELLESSD</sequence>
<dbReference type="EMBL" id="CP000448">
    <property type="protein sequence ID" value="ABI68804.1"/>
    <property type="molecule type" value="Genomic_DNA"/>
</dbReference>
<name>Q0AWV0_SYNWW</name>
<evidence type="ECO:0000313" key="1">
    <source>
        <dbReference type="EMBL" id="ABI68804.1"/>
    </source>
</evidence>
<gene>
    <name evidence="1" type="ordered locus">Swol_1501</name>
</gene>
<accession>Q0AWV0</accession>
<organism evidence="1 2">
    <name type="scientific">Syntrophomonas wolfei subsp. wolfei (strain DSM 2245B / Goettingen)</name>
    <dbReference type="NCBI Taxonomy" id="335541"/>
    <lineage>
        <taxon>Bacteria</taxon>
        <taxon>Bacillati</taxon>
        <taxon>Bacillota</taxon>
        <taxon>Clostridia</taxon>
        <taxon>Eubacteriales</taxon>
        <taxon>Syntrophomonadaceae</taxon>
        <taxon>Syntrophomonas</taxon>
    </lineage>
</organism>
<reference evidence="2" key="1">
    <citation type="journal article" date="2010" name="Environ. Microbiol.">
        <title>The genome of Syntrophomonas wolfei: new insights into syntrophic metabolism and biohydrogen production.</title>
        <authorList>
            <person name="Sieber J.R."/>
            <person name="Sims D.R."/>
            <person name="Han C."/>
            <person name="Kim E."/>
            <person name="Lykidis A."/>
            <person name="Lapidus A.L."/>
            <person name="McDonnald E."/>
            <person name="Rohlin L."/>
            <person name="Culley D.E."/>
            <person name="Gunsalus R."/>
            <person name="McInerney M.J."/>
        </authorList>
    </citation>
    <scope>NUCLEOTIDE SEQUENCE [LARGE SCALE GENOMIC DNA]</scope>
    <source>
        <strain evidence="2">DSM 2245B / Goettingen</strain>
    </source>
</reference>
<dbReference type="AlphaFoldDB" id="Q0AWV0"/>
<dbReference type="RefSeq" id="WP_011640903.1">
    <property type="nucleotide sequence ID" value="NC_008346.1"/>
</dbReference>
<proteinExistence type="predicted"/>
<dbReference type="Proteomes" id="UP000001968">
    <property type="component" value="Chromosome"/>
</dbReference>
<dbReference type="OrthoDB" id="9823641at2"/>
<dbReference type="KEGG" id="swo:Swol_1501"/>
<protein>
    <submittedName>
        <fullName evidence="1">Uncharacterized protein</fullName>
    </submittedName>
</protein>
<evidence type="ECO:0000313" key="2">
    <source>
        <dbReference type="Proteomes" id="UP000001968"/>
    </source>
</evidence>